<dbReference type="SUPFAM" id="SSF81853">
    <property type="entry name" value="Family 10 polysaccharide lyase"/>
    <property type="match status" value="1"/>
</dbReference>
<protein>
    <submittedName>
        <fullName evidence="2">Pectate lyase</fullName>
        <ecNumber evidence="2">4.2.2.2</ecNumber>
    </submittedName>
</protein>
<proteinExistence type="predicted"/>
<keyword evidence="3" id="KW-1185">Reference proteome</keyword>
<feature type="chain" id="PRO_5047380594" evidence="1">
    <location>
        <begin position="20"/>
        <end position="430"/>
    </location>
</feature>
<evidence type="ECO:0000313" key="3">
    <source>
        <dbReference type="Proteomes" id="UP001589798"/>
    </source>
</evidence>
<name>A0ABV6CQC2_9SPHN</name>
<feature type="signal peptide" evidence="1">
    <location>
        <begin position="1"/>
        <end position="19"/>
    </location>
</feature>
<organism evidence="2 3">
    <name type="scientific">Novosphingobium soli</name>
    <dbReference type="NCBI Taxonomy" id="574956"/>
    <lineage>
        <taxon>Bacteria</taxon>
        <taxon>Pseudomonadati</taxon>
        <taxon>Pseudomonadota</taxon>
        <taxon>Alphaproteobacteria</taxon>
        <taxon>Sphingomonadales</taxon>
        <taxon>Sphingomonadaceae</taxon>
        <taxon>Novosphingobium</taxon>
    </lineage>
</organism>
<dbReference type="NCBIfam" id="TIGR02474">
    <property type="entry name" value="pec_lyase"/>
    <property type="match status" value="1"/>
</dbReference>
<gene>
    <name evidence="2" type="primary">pelA</name>
    <name evidence="2" type="ORF">ACFFJC_01480</name>
</gene>
<keyword evidence="1" id="KW-0732">Signal</keyword>
<dbReference type="Pfam" id="PF09492">
    <property type="entry name" value="Pec_lyase"/>
    <property type="match status" value="1"/>
</dbReference>
<sequence>MRHWKILLLASAFATSAQAATIGTMTPAEPVTAARIDTLPKAEQAAWDRYLARSEALMAADKAALAAERRSHPAANAPGGPSGGGGMPLDRPAAWYAGAEARHIAANIISFQTPAGGWGKNMDRSGPLRVPGQSWVPYENLPANAREDITSATPEWRYVGTIDNNATLDEMRFLARVQAQLPGHEGDAARAAFRKGLAYLLTAQYPSGGWPQVFPLQGGYHDALTYNDDAMAHVLSLLGDVAAREGDFAFATPTEAARAQAAHARGIAVILATQVRTGGRLTGWSQQHDPLTLAPVGARNFEPAALSSNESARLLMLLMEQPAPSPRLVAAVHAGIAWLRAAAVRDKAWGLADDGIPGKHLADRPGAGPIWARFYDMKTLKPIFGDRDKSIQDDVNDISLERRNGYSWYGAGPAQALKAYETWAKAHAAG</sequence>
<dbReference type="GO" id="GO:0030570">
    <property type="term" value="F:pectate lyase activity"/>
    <property type="evidence" value="ECO:0007669"/>
    <property type="project" value="UniProtKB-EC"/>
</dbReference>
<evidence type="ECO:0000256" key="1">
    <source>
        <dbReference type="SAM" id="SignalP"/>
    </source>
</evidence>
<reference evidence="2 3" key="1">
    <citation type="submission" date="2024-09" db="EMBL/GenBank/DDBJ databases">
        <authorList>
            <person name="Sun Q."/>
            <person name="Mori K."/>
        </authorList>
    </citation>
    <scope>NUCLEOTIDE SEQUENCE [LARGE SCALE GENOMIC DNA]</scope>
    <source>
        <strain evidence="2 3">CCM 7706</strain>
    </source>
</reference>
<accession>A0ABV6CQC2</accession>
<dbReference type="InterPro" id="IPR012669">
    <property type="entry name" value="Pectate_lyase"/>
</dbReference>
<dbReference type="Gene3D" id="1.50.10.20">
    <property type="match status" value="1"/>
</dbReference>
<dbReference type="EMBL" id="JBHLWK010000005">
    <property type="protein sequence ID" value="MFC0202935.1"/>
    <property type="molecule type" value="Genomic_DNA"/>
</dbReference>
<dbReference type="EC" id="4.2.2.2" evidence="2"/>
<keyword evidence="2" id="KW-0456">Lyase</keyword>
<dbReference type="Proteomes" id="UP001589798">
    <property type="component" value="Unassembled WGS sequence"/>
</dbReference>
<comment type="caution">
    <text evidence="2">The sequence shown here is derived from an EMBL/GenBank/DDBJ whole genome shotgun (WGS) entry which is preliminary data.</text>
</comment>
<evidence type="ECO:0000313" key="2">
    <source>
        <dbReference type="EMBL" id="MFC0202935.1"/>
    </source>
</evidence>
<dbReference type="RefSeq" id="WP_379485808.1">
    <property type="nucleotide sequence ID" value="NZ_JBHLWK010000005.1"/>
</dbReference>